<comment type="caution">
    <text evidence="4">The sequence shown here is derived from an EMBL/GenBank/DDBJ whole genome shotgun (WGS) entry which is preliminary data.</text>
</comment>
<evidence type="ECO:0000313" key="4">
    <source>
        <dbReference type="EMBL" id="MBU8873929.1"/>
    </source>
</evidence>
<gene>
    <name evidence="4" type="ORF">KQ910_09145</name>
</gene>
<dbReference type="Proteomes" id="UP000727907">
    <property type="component" value="Unassembled WGS sequence"/>
</dbReference>
<organism evidence="4 5">
    <name type="scientific">Reyranella humidisoli</name>
    <dbReference type="NCBI Taxonomy" id="2849149"/>
    <lineage>
        <taxon>Bacteria</taxon>
        <taxon>Pseudomonadati</taxon>
        <taxon>Pseudomonadota</taxon>
        <taxon>Alphaproteobacteria</taxon>
        <taxon>Hyphomicrobiales</taxon>
        <taxon>Reyranellaceae</taxon>
        <taxon>Reyranella</taxon>
    </lineage>
</organism>
<dbReference type="CDD" id="cd00838">
    <property type="entry name" value="MPP_superfamily"/>
    <property type="match status" value="1"/>
</dbReference>
<dbReference type="Pfam" id="PF00149">
    <property type="entry name" value="Metallophos"/>
    <property type="match status" value="1"/>
</dbReference>
<dbReference type="InterPro" id="IPR004843">
    <property type="entry name" value="Calcineurin-like_PHP"/>
</dbReference>
<accession>A0ABS6IH49</accession>
<dbReference type="InterPro" id="IPR050884">
    <property type="entry name" value="CNP_phosphodiesterase-III"/>
</dbReference>
<evidence type="ECO:0000256" key="2">
    <source>
        <dbReference type="ARBA" id="ARBA00022801"/>
    </source>
</evidence>
<reference evidence="4 5" key="1">
    <citation type="submission" date="2021-06" db="EMBL/GenBank/DDBJ databases">
        <authorList>
            <person name="Lee D.H."/>
        </authorList>
    </citation>
    <scope>NUCLEOTIDE SEQUENCE [LARGE SCALE GENOMIC DNA]</scope>
    <source>
        <strain evidence="4 5">MMS21-HV4-11</strain>
    </source>
</reference>
<proteinExistence type="predicted"/>
<keyword evidence="5" id="KW-1185">Reference proteome</keyword>
<evidence type="ECO:0000256" key="1">
    <source>
        <dbReference type="ARBA" id="ARBA00022723"/>
    </source>
</evidence>
<dbReference type="PANTHER" id="PTHR42988:SF2">
    <property type="entry name" value="CYCLIC NUCLEOTIDE PHOSPHODIESTERASE CBUA0032-RELATED"/>
    <property type="match status" value="1"/>
</dbReference>
<name>A0ABS6IH49_9HYPH</name>
<feature type="domain" description="Calcineurin-like phosphoesterase" evidence="3">
    <location>
        <begin position="3"/>
        <end position="226"/>
    </location>
</feature>
<evidence type="ECO:0000259" key="3">
    <source>
        <dbReference type="Pfam" id="PF00149"/>
    </source>
</evidence>
<dbReference type="PANTHER" id="PTHR42988">
    <property type="entry name" value="PHOSPHOHYDROLASE"/>
    <property type="match status" value="1"/>
</dbReference>
<evidence type="ECO:0000313" key="5">
    <source>
        <dbReference type="Proteomes" id="UP000727907"/>
    </source>
</evidence>
<sequence length="306" mass="32924">MFTLAHLSDPHLPMPQARVLDLLGKRATGYYNWWRNRVQLHRPEALAGIVVDIKAQKPDHIALTGDLVNISLPDEFARASTWLEGLGAPEQVTVIPGNHDVYVATLWREGLGRWGAYMAGDGQPPATDFGVFPTLRRRGPVALVGLNSGLPKPPLLATGTLGEAQIAAAEKLLGELGREGLCRVVMIHHPPLTTESRFKRLTDAAAFQAMIRRVGCEIVLHGHNHRSEVARIAGPQGAVPVVGVTSASAAPGSKYGRARYHLIGIEREAAGWRITVDIRALKVDVTGCEPDGRLVFNSGLPAALAA</sequence>
<keyword evidence="2" id="KW-0378">Hydrolase</keyword>
<protein>
    <submittedName>
        <fullName evidence="4">Metallophosphoesterase</fullName>
    </submittedName>
</protein>
<dbReference type="RefSeq" id="WP_216958569.1">
    <property type="nucleotide sequence ID" value="NZ_JAHOPB010000001.1"/>
</dbReference>
<dbReference type="EMBL" id="JAHOPB010000001">
    <property type="protein sequence ID" value="MBU8873929.1"/>
    <property type="molecule type" value="Genomic_DNA"/>
</dbReference>
<keyword evidence="1" id="KW-0479">Metal-binding</keyword>